<sequence length="191" mass="22243">MNNKATNELYQAIIKTDGINFRGVSIGDSLETVIEKEGNDFDNRGGTLPNYKYFFELGEMEELILVYAYYEETKAIYNLETTLKTYPKYYWEEAGGTDETEFYEKTKNNTLLQYVSHFTACKEKIIAHFEKELGAAEIDFKHVVYNKPYHNFSKHTWISGRFRLVLMSYLNDEKEPQGATTMELKLILTAT</sequence>
<dbReference type="RefSeq" id="WP_093144759.1">
    <property type="nucleotide sequence ID" value="NZ_BMWO01000004.1"/>
</dbReference>
<evidence type="ECO:0000313" key="1">
    <source>
        <dbReference type="EMBL" id="SDE99940.1"/>
    </source>
</evidence>
<dbReference type="AlphaFoldDB" id="A0A1G7HHH6"/>
<keyword evidence="2" id="KW-1185">Reference proteome</keyword>
<dbReference type="STRING" id="227084.SAMN05421855_10499"/>
<organism evidence="1 2">
    <name type="scientific">Ulvibacter litoralis</name>
    <dbReference type="NCBI Taxonomy" id="227084"/>
    <lineage>
        <taxon>Bacteria</taxon>
        <taxon>Pseudomonadati</taxon>
        <taxon>Bacteroidota</taxon>
        <taxon>Flavobacteriia</taxon>
        <taxon>Flavobacteriales</taxon>
        <taxon>Flavobacteriaceae</taxon>
        <taxon>Ulvibacter</taxon>
    </lineage>
</organism>
<dbReference type="EMBL" id="FNBA01000004">
    <property type="protein sequence ID" value="SDE99940.1"/>
    <property type="molecule type" value="Genomic_DNA"/>
</dbReference>
<protein>
    <submittedName>
        <fullName evidence="1">Uncharacterized protein</fullName>
    </submittedName>
</protein>
<name>A0A1G7HHH6_9FLAO</name>
<accession>A0A1G7HHH6</accession>
<dbReference type="Proteomes" id="UP000199321">
    <property type="component" value="Unassembled WGS sequence"/>
</dbReference>
<gene>
    <name evidence="1" type="ORF">SAMN05421855_10499</name>
</gene>
<proteinExistence type="predicted"/>
<reference evidence="1 2" key="1">
    <citation type="submission" date="2016-10" db="EMBL/GenBank/DDBJ databases">
        <authorList>
            <person name="de Groot N.N."/>
        </authorList>
    </citation>
    <scope>NUCLEOTIDE SEQUENCE [LARGE SCALE GENOMIC DNA]</scope>
    <source>
        <strain evidence="1 2">DSM 16195</strain>
    </source>
</reference>
<evidence type="ECO:0000313" key="2">
    <source>
        <dbReference type="Proteomes" id="UP000199321"/>
    </source>
</evidence>